<feature type="domain" description="ABC-type uncharacterised transport system" evidence="2">
    <location>
        <begin position="180"/>
        <end position="483"/>
    </location>
</feature>
<keyword evidence="1" id="KW-0472">Membrane</keyword>
<organism evidence="4 5">
    <name type="scientific">Lutibacter flavus</name>
    <dbReference type="NCBI Taxonomy" id="691689"/>
    <lineage>
        <taxon>Bacteria</taxon>
        <taxon>Pseudomonadati</taxon>
        <taxon>Bacteroidota</taxon>
        <taxon>Flavobacteriia</taxon>
        <taxon>Flavobacteriales</taxon>
        <taxon>Flavobacteriaceae</taxon>
        <taxon>Lutibacter</taxon>
    </lineage>
</organism>
<accession>A0A238VTM3</accession>
<proteinExistence type="predicted"/>
<dbReference type="RefSeq" id="WP_089377317.1">
    <property type="nucleotide sequence ID" value="NZ_FZNX01000001.1"/>
</dbReference>
<keyword evidence="1" id="KW-1133">Transmembrane helix</keyword>
<dbReference type="Pfam" id="PF09822">
    <property type="entry name" value="ABC_transp_aux"/>
    <property type="match status" value="1"/>
</dbReference>
<dbReference type="AlphaFoldDB" id="A0A238VTM3"/>
<dbReference type="EMBL" id="FZNX01000001">
    <property type="protein sequence ID" value="SNR37690.1"/>
    <property type="molecule type" value="Genomic_DNA"/>
</dbReference>
<dbReference type="InterPro" id="IPR055396">
    <property type="entry name" value="DUF7088"/>
</dbReference>
<dbReference type="Proteomes" id="UP000198412">
    <property type="component" value="Unassembled WGS sequence"/>
</dbReference>
<evidence type="ECO:0000259" key="2">
    <source>
        <dbReference type="Pfam" id="PF09822"/>
    </source>
</evidence>
<reference evidence="5" key="1">
    <citation type="submission" date="2017-06" db="EMBL/GenBank/DDBJ databases">
        <authorList>
            <person name="Varghese N."/>
            <person name="Submissions S."/>
        </authorList>
    </citation>
    <scope>NUCLEOTIDE SEQUENCE [LARGE SCALE GENOMIC DNA]</scope>
    <source>
        <strain evidence="5">DSM 27993</strain>
    </source>
</reference>
<sequence>MKNKYSKIVSIIFGLLLINFLASSVYKRFDLTEDQRYTLSPATKNIVKTVDEIVLVKVYLQGDFPSEFKRLQTETKLLLEELKTLNKNVQFRFINPTDIAQELIEKGLEPSRLQVQENGKVSEIVIFPFAEINYKSKTEIIPLLKDIYTNSQDEQLESSIQNLEYAFANGIHKITSKKSKKIAIIKGNGELNDIYIADFLLKLGEYYLLAPITLDSVVSQPEKTLTELSNFDLAIIAKPTEKFSEQEKYTLDQFIMNGGKSIWLIDNVVAELDSLIQTGETLVYPRDLGLTDLFFNYGIRINSDLVTDLYSSQIPLATGNIGNQTQFSDFQWNYFPLVNSLNNHAITINTEAVNFKFTNSIDTLKNNISKTILLQSSPLSTTTGTPSIVTLKSITQKPNQAEFNNGNKPLAVLLEGSFKSAYNSRVKPFNFNNSKEVGLPSKMIVISDGDVIANEVSKGQPLELGLNKWTNQLYGNKEFLLNAVNYLLDDSGLINIRSKTIKIAFLDKQKAYEQAYKWQFINVLFPLIILGVFGFLISYFRKKKYQ</sequence>
<dbReference type="Pfam" id="PF23357">
    <property type="entry name" value="DUF7088"/>
    <property type="match status" value="1"/>
</dbReference>
<feature type="transmembrane region" description="Helical" evidence="1">
    <location>
        <begin position="518"/>
        <end position="540"/>
    </location>
</feature>
<evidence type="ECO:0000259" key="3">
    <source>
        <dbReference type="Pfam" id="PF23357"/>
    </source>
</evidence>
<keyword evidence="1" id="KW-0812">Transmembrane</keyword>
<keyword evidence="5" id="KW-1185">Reference proteome</keyword>
<feature type="domain" description="DUF7088" evidence="3">
    <location>
        <begin position="33"/>
        <end position="132"/>
    </location>
</feature>
<gene>
    <name evidence="4" type="ORF">SAMN04488111_1029</name>
</gene>
<evidence type="ECO:0000313" key="4">
    <source>
        <dbReference type="EMBL" id="SNR37690.1"/>
    </source>
</evidence>
<evidence type="ECO:0000313" key="5">
    <source>
        <dbReference type="Proteomes" id="UP000198412"/>
    </source>
</evidence>
<protein>
    <submittedName>
        <fullName evidence="4">Protein involved in gliding motility GldG</fullName>
    </submittedName>
</protein>
<dbReference type="InterPro" id="IPR019863">
    <property type="entry name" value="Motility-assoc_ABC-rel_GldG"/>
</dbReference>
<dbReference type="NCBIfam" id="TIGR03521">
    <property type="entry name" value="GldG"/>
    <property type="match status" value="1"/>
</dbReference>
<dbReference type="InterPro" id="IPR019196">
    <property type="entry name" value="ABC_transp_unknown"/>
</dbReference>
<name>A0A238VTM3_9FLAO</name>
<dbReference type="OrthoDB" id="9777219at2"/>
<evidence type="ECO:0000256" key="1">
    <source>
        <dbReference type="SAM" id="Phobius"/>
    </source>
</evidence>